<evidence type="ECO:0000256" key="1">
    <source>
        <dbReference type="SAM" id="MobiDB-lite"/>
    </source>
</evidence>
<dbReference type="InterPro" id="IPR036412">
    <property type="entry name" value="HAD-like_sf"/>
</dbReference>
<reference evidence="2 3" key="1">
    <citation type="journal article" date="2015" name="Genome Biol. Evol.">
        <title>Phylogenomic analyses indicate that early fungi evolved digesting cell walls of algal ancestors of land plants.</title>
        <authorList>
            <person name="Chang Y."/>
            <person name="Wang S."/>
            <person name="Sekimoto S."/>
            <person name="Aerts A.L."/>
            <person name="Choi C."/>
            <person name="Clum A."/>
            <person name="LaButti K.M."/>
            <person name="Lindquist E.A."/>
            <person name="Yee Ngan C."/>
            <person name="Ohm R.A."/>
            <person name="Salamov A.A."/>
            <person name="Grigoriev I.V."/>
            <person name="Spatafora J.W."/>
            <person name="Berbee M.L."/>
        </authorList>
    </citation>
    <scope>NUCLEOTIDE SEQUENCE [LARGE SCALE GENOMIC DNA]</scope>
    <source>
        <strain evidence="2 3">NRRL 1564</strain>
    </source>
</reference>
<dbReference type="EMBL" id="KZ303499">
    <property type="protein sequence ID" value="PIA16522.1"/>
    <property type="molecule type" value="Genomic_DNA"/>
</dbReference>
<dbReference type="InterPro" id="IPR006551">
    <property type="entry name" value="Polynucleotide_phosphatase"/>
</dbReference>
<dbReference type="GO" id="GO:0046403">
    <property type="term" value="F:polynucleotide 3'-phosphatase activity"/>
    <property type="evidence" value="ECO:0007669"/>
    <property type="project" value="TreeGrafter"/>
</dbReference>
<dbReference type="AlphaFoldDB" id="A0A2G5BC01"/>
<protein>
    <submittedName>
        <fullName evidence="2">PNK3P-domain-containing protein</fullName>
    </submittedName>
</protein>
<dbReference type="Pfam" id="PF13671">
    <property type="entry name" value="AAA_33"/>
    <property type="match status" value="1"/>
</dbReference>
<evidence type="ECO:0000313" key="2">
    <source>
        <dbReference type="EMBL" id="PIA16522.1"/>
    </source>
</evidence>
<dbReference type="GO" id="GO:0046404">
    <property type="term" value="F:ATP-dependent polydeoxyribonucleotide 5'-hydroxyl-kinase activity"/>
    <property type="evidence" value="ECO:0007669"/>
    <property type="project" value="TreeGrafter"/>
</dbReference>
<dbReference type="Gene3D" id="3.40.50.1000">
    <property type="entry name" value="HAD superfamily/HAD-like"/>
    <property type="match status" value="1"/>
</dbReference>
<dbReference type="InterPro" id="IPR023214">
    <property type="entry name" value="HAD_sf"/>
</dbReference>
<dbReference type="InterPro" id="IPR006549">
    <property type="entry name" value="HAD-SF_hydro_IIIA"/>
</dbReference>
<dbReference type="OrthoDB" id="19045at2759"/>
<organism evidence="2 3">
    <name type="scientific">Coemansia reversa (strain ATCC 12441 / NRRL 1564)</name>
    <dbReference type="NCBI Taxonomy" id="763665"/>
    <lineage>
        <taxon>Eukaryota</taxon>
        <taxon>Fungi</taxon>
        <taxon>Fungi incertae sedis</taxon>
        <taxon>Zoopagomycota</taxon>
        <taxon>Kickxellomycotina</taxon>
        <taxon>Kickxellomycetes</taxon>
        <taxon>Kickxellales</taxon>
        <taxon>Kickxellaceae</taxon>
        <taxon>Coemansia</taxon>
    </lineage>
</organism>
<dbReference type="PANTHER" id="PTHR12083">
    <property type="entry name" value="BIFUNCTIONAL POLYNUCLEOTIDE PHOSPHATASE/KINASE"/>
    <property type="match status" value="1"/>
</dbReference>
<dbReference type="GO" id="GO:0003690">
    <property type="term" value="F:double-stranded DNA binding"/>
    <property type="evidence" value="ECO:0007669"/>
    <property type="project" value="TreeGrafter"/>
</dbReference>
<name>A0A2G5BC01_COERN</name>
<dbReference type="Proteomes" id="UP000242474">
    <property type="component" value="Unassembled WGS sequence"/>
</dbReference>
<dbReference type="NCBIfam" id="TIGR01664">
    <property type="entry name" value="DNA-3'-Pase"/>
    <property type="match status" value="1"/>
</dbReference>
<evidence type="ECO:0000313" key="3">
    <source>
        <dbReference type="Proteomes" id="UP000242474"/>
    </source>
</evidence>
<accession>A0A2G5BC01</accession>
<dbReference type="GO" id="GO:0006281">
    <property type="term" value="P:DNA repair"/>
    <property type="evidence" value="ECO:0007669"/>
    <property type="project" value="TreeGrafter"/>
</dbReference>
<gene>
    <name evidence="2" type="ORF">COEREDRAFT_81190</name>
</gene>
<dbReference type="STRING" id="763665.A0A2G5BC01"/>
<dbReference type="PANTHER" id="PTHR12083:SF9">
    <property type="entry name" value="BIFUNCTIONAL POLYNUCLEOTIDE PHOSPHATASE_KINASE"/>
    <property type="match status" value="1"/>
</dbReference>
<proteinExistence type="predicted"/>
<feature type="region of interest" description="Disordered" evidence="1">
    <location>
        <begin position="1"/>
        <end position="67"/>
    </location>
</feature>
<dbReference type="InterPro" id="IPR027417">
    <property type="entry name" value="P-loop_NTPase"/>
</dbReference>
<keyword evidence="3" id="KW-1185">Reference proteome</keyword>
<dbReference type="NCBIfam" id="TIGR01662">
    <property type="entry name" value="HAD-SF-IIIA"/>
    <property type="match status" value="1"/>
</dbReference>
<sequence>MTASSAKRNIDDDTEPNASSHSMDRRSRGKGRRTKQQQSLGAFFRTKPSKNAGKADTGKASTSTSNEVQWREVGGTWIGKWGSPAPASVLATFDLDGTLICVKGKGRFPKDSDDWRFFHPEVPQVLRRMHQQGYGIMILSNQNGLKPKKGDTGLSKRAMEFRLKISKISSQLNVPFTILVATLKDYMRKPSPGMWYLAQQENDDLAIDASGSFFVGDAAGRLAGWKLGAVADFSDSDLAFALNAGVSFYTPEEVFTKEICSRAEPLPLPPQQNWDITRFSPRELTEPGDAHKELIGAIEKQIEKAVAARVGLLIVLVGPPACGKSTFAVNDLEPLGFLRVNMDELKTRKKCEDAVNCALKMNTCVVVDNTNPDIAARHTFVKIAEEHGASCIAVVFGHESRDLAIHNNNYRAQLVQARYFSDIGQTSQTQQGAVPDCGDRVPDVAYHSYFKRFVLPEISEGFACVLHHSFVPRFSSAEDKQFWNRYY</sequence>
<dbReference type="Pfam" id="PF08645">
    <property type="entry name" value="PNK3P"/>
    <property type="match status" value="1"/>
</dbReference>
<dbReference type="SUPFAM" id="SSF56784">
    <property type="entry name" value="HAD-like"/>
    <property type="match status" value="1"/>
</dbReference>
<dbReference type="SUPFAM" id="SSF52540">
    <property type="entry name" value="P-loop containing nucleoside triphosphate hydrolases"/>
    <property type="match status" value="1"/>
</dbReference>
<dbReference type="Gene3D" id="3.40.50.300">
    <property type="entry name" value="P-loop containing nucleotide triphosphate hydrolases"/>
    <property type="match status" value="1"/>
</dbReference>
<dbReference type="InterPro" id="IPR013954">
    <property type="entry name" value="PNK3P"/>
</dbReference>